<feature type="domain" description="Aminoglycoside phosphotransferase" evidence="1">
    <location>
        <begin position="21"/>
        <end position="251"/>
    </location>
</feature>
<evidence type="ECO:0000313" key="2">
    <source>
        <dbReference type="EMBL" id="MBB3188714.1"/>
    </source>
</evidence>
<evidence type="ECO:0000313" key="3">
    <source>
        <dbReference type="Proteomes" id="UP000544222"/>
    </source>
</evidence>
<dbReference type="InterPro" id="IPR002575">
    <property type="entry name" value="Aminoglycoside_PTrfase"/>
</dbReference>
<dbReference type="Pfam" id="PF01636">
    <property type="entry name" value="APH"/>
    <property type="match status" value="1"/>
</dbReference>
<dbReference type="PANTHER" id="PTHR21064">
    <property type="entry name" value="AMINOGLYCOSIDE PHOSPHOTRANSFERASE DOMAIN-CONTAINING PROTEIN-RELATED"/>
    <property type="match status" value="1"/>
</dbReference>
<dbReference type="SUPFAM" id="SSF56112">
    <property type="entry name" value="Protein kinase-like (PK-like)"/>
    <property type="match status" value="1"/>
</dbReference>
<organism evidence="2 3">
    <name type="scientific">Microbacter margulisiae</name>
    <dbReference type="NCBI Taxonomy" id="1350067"/>
    <lineage>
        <taxon>Bacteria</taxon>
        <taxon>Pseudomonadati</taxon>
        <taxon>Bacteroidota</taxon>
        <taxon>Bacteroidia</taxon>
        <taxon>Bacteroidales</taxon>
        <taxon>Porphyromonadaceae</taxon>
        <taxon>Microbacter</taxon>
    </lineage>
</organism>
<evidence type="ECO:0000259" key="1">
    <source>
        <dbReference type="Pfam" id="PF01636"/>
    </source>
</evidence>
<reference evidence="2 3" key="1">
    <citation type="submission" date="2020-08" db="EMBL/GenBank/DDBJ databases">
        <title>Genomic Encyclopedia of Type Strains, Phase IV (KMG-IV): sequencing the most valuable type-strain genomes for metagenomic binning, comparative biology and taxonomic classification.</title>
        <authorList>
            <person name="Goeker M."/>
        </authorList>
    </citation>
    <scope>NUCLEOTIDE SEQUENCE [LARGE SCALE GENOMIC DNA]</scope>
    <source>
        <strain evidence="2 3">DSM 27471</strain>
    </source>
</reference>
<dbReference type="RefSeq" id="WP_183414439.1">
    <property type="nucleotide sequence ID" value="NZ_JACHYB010000002.1"/>
</dbReference>
<dbReference type="Gene3D" id="3.90.1200.10">
    <property type="match status" value="1"/>
</dbReference>
<gene>
    <name evidence="2" type="ORF">FHX64_002912</name>
</gene>
<dbReference type="InterPro" id="IPR011009">
    <property type="entry name" value="Kinase-like_dom_sf"/>
</dbReference>
<accession>A0A7W5DTB9</accession>
<keyword evidence="2" id="KW-0418">Kinase</keyword>
<dbReference type="Proteomes" id="UP000544222">
    <property type="component" value="Unassembled WGS sequence"/>
</dbReference>
<proteinExistence type="predicted"/>
<keyword evidence="2" id="KW-0808">Transferase</keyword>
<keyword evidence="3" id="KW-1185">Reference proteome</keyword>
<dbReference type="InterPro" id="IPR050249">
    <property type="entry name" value="Pseudomonas-type_ThrB"/>
</dbReference>
<dbReference type="PANTHER" id="PTHR21064:SF5">
    <property type="entry name" value="SLR1880 PROTEIN"/>
    <property type="match status" value="1"/>
</dbReference>
<protein>
    <submittedName>
        <fullName evidence="2">Ser/Thr protein kinase RdoA (MazF antagonist)</fullName>
    </submittedName>
</protein>
<comment type="caution">
    <text evidence="2">The sequence shown here is derived from an EMBL/GenBank/DDBJ whole genome shotgun (WGS) entry which is preliminary data.</text>
</comment>
<dbReference type="AlphaFoldDB" id="A0A7W5DTB9"/>
<dbReference type="EMBL" id="JACHYB010000002">
    <property type="protein sequence ID" value="MBB3188714.1"/>
    <property type="molecule type" value="Genomic_DNA"/>
</dbReference>
<dbReference type="GO" id="GO:0016301">
    <property type="term" value="F:kinase activity"/>
    <property type="evidence" value="ECO:0007669"/>
    <property type="project" value="UniProtKB-KW"/>
</dbReference>
<name>A0A7W5DTB9_9PORP</name>
<sequence length="354" mass="40964">METQIRKILGHYGFRGESCQVTAHGTGLINRTWMVRETESGWRYILQRINHAVFKSPEAIAGNIREISTYLQAHAPGYLFESPLRTLKGEEMVQEAGEYFRLYRYVEGSHTLDVVANPGQAYEASRQFGMFTAQLAGFDTGKLRITLADFHNLPLRYAQYREAIKKGNPERILRSKEILEALESYSGISDQAQQLGCLPLRVIHHDTKISNILFDEQGKGMCVIDLDTIMPGYYISDAGDMMRTYLSPISEEEPDNERHAIRMEIFEAIAEGYLGEMGRLMQDEERQRFVYSGSFMIYMQALRFITDYLNNDVYYGSRYEGHNLVRGTNQLVLLQKYTEKADQMQKIVREYFRR</sequence>